<name>A0A165BKI8_EXIGL</name>
<protein>
    <submittedName>
        <fullName evidence="2">Uncharacterized protein</fullName>
    </submittedName>
</protein>
<organism evidence="2 3">
    <name type="scientific">Exidia glandulosa HHB12029</name>
    <dbReference type="NCBI Taxonomy" id="1314781"/>
    <lineage>
        <taxon>Eukaryota</taxon>
        <taxon>Fungi</taxon>
        <taxon>Dikarya</taxon>
        <taxon>Basidiomycota</taxon>
        <taxon>Agaricomycotina</taxon>
        <taxon>Agaricomycetes</taxon>
        <taxon>Auriculariales</taxon>
        <taxon>Exidiaceae</taxon>
        <taxon>Exidia</taxon>
    </lineage>
</organism>
<dbReference type="AlphaFoldDB" id="A0A165BKI8"/>
<dbReference type="Proteomes" id="UP000077266">
    <property type="component" value="Unassembled WGS sequence"/>
</dbReference>
<feature type="compositionally biased region" description="Pro residues" evidence="1">
    <location>
        <begin position="1"/>
        <end position="10"/>
    </location>
</feature>
<feature type="region of interest" description="Disordered" evidence="1">
    <location>
        <begin position="1"/>
        <end position="35"/>
    </location>
</feature>
<evidence type="ECO:0000313" key="2">
    <source>
        <dbReference type="EMBL" id="KZV80812.1"/>
    </source>
</evidence>
<keyword evidence="3" id="KW-1185">Reference proteome</keyword>
<dbReference type="InParanoid" id="A0A165BKI8"/>
<proteinExistence type="predicted"/>
<sequence>MSPRRPPPSPLLLARGPTPARGSPKHRLPTRPAPALPTVSAATATAPGNAVNVKTRALALPSMTALPDTGTLRTSLGGAKARPGPWDAGYAFGKHAVGLQVAVALPLPPRAAVNPMW</sequence>
<evidence type="ECO:0000256" key="1">
    <source>
        <dbReference type="SAM" id="MobiDB-lite"/>
    </source>
</evidence>
<dbReference type="EMBL" id="KV426446">
    <property type="protein sequence ID" value="KZV80812.1"/>
    <property type="molecule type" value="Genomic_DNA"/>
</dbReference>
<gene>
    <name evidence="2" type="ORF">EXIGLDRAFT_780517</name>
</gene>
<evidence type="ECO:0000313" key="3">
    <source>
        <dbReference type="Proteomes" id="UP000077266"/>
    </source>
</evidence>
<accession>A0A165BKI8</accession>
<dbReference type="OrthoDB" id="10579314at2759"/>
<reference evidence="2 3" key="1">
    <citation type="journal article" date="2016" name="Mol. Biol. Evol.">
        <title>Comparative Genomics of Early-Diverging Mushroom-Forming Fungi Provides Insights into the Origins of Lignocellulose Decay Capabilities.</title>
        <authorList>
            <person name="Nagy L.G."/>
            <person name="Riley R."/>
            <person name="Tritt A."/>
            <person name="Adam C."/>
            <person name="Daum C."/>
            <person name="Floudas D."/>
            <person name="Sun H."/>
            <person name="Yadav J.S."/>
            <person name="Pangilinan J."/>
            <person name="Larsson K.H."/>
            <person name="Matsuura K."/>
            <person name="Barry K."/>
            <person name="Labutti K."/>
            <person name="Kuo R."/>
            <person name="Ohm R.A."/>
            <person name="Bhattacharya S.S."/>
            <person name="Shirouzu T."/>
            <person name="Yoshinaga Y."/>
            <person name="Martin F.M."/>
            <person name="Grigoriev I.V."/>
            <person name="Hibbett D.S."/>
        </authorList>
    </citation>
    <scope>NUCLEOTIDE SEQUENCE [LARGE SCALE GENOMIC DNA]</scope>
    <source>
        <strain evidence="2 3">HHB12029</strain>
    </source>
</reference>